<dbReference type="InterPro" id="IPR029068">
    <property type="entry name" value="Glyas_Bleomycin-R_OHBP_Dase"/>
</dbReference>
<accession>A0ABM8YTM9</accession>
<dbReference type="SUPFAM" id="SSF54593">
    <property type="entry name" value="Glyoxalase/Bleomycin resistance protein/Dihydroxybiphenyl dioxygenase"/>
    <property type="match status" value="1"/>
</dbReference>
<dbReference type="InterPro" id="IPR004360">
    <property type="entry name" value="Glyas_Fos-R_dOase_dom"/>
</dbReference>
<dbReference type="Pfam" id="PF00903">
    <property type="entry name" value="Glyoxalase"/>
    <property type="match status" value="1"/>
</dbReference>
<protein>
    <recommendedName>
        <fullName evidence="1">VOC domain-containing protein</fullName>
    </recommendedName>
</protein>
<evidence type="ECO:0000313" key="2">
    <source>
        <dbReference type="EMBL" id="CAG9623319.1"/>
    </source>
</evidence>
<gene>
    <name evidence="2" type="ORF">BACCIP111883_04120</name>
</gene>
<dbReference type="Gene3D" id="3.30.720.120">
    <property type="match status" value="1"/>
</dbReference>
<dbReference type="EMBL" id="CAKJTJ010000043">
    <property type="protein sequence ID" value="CAG9623319.1"/>
    <property type="molecule type" value="Genomic_DNA"/>
</dbReference>
<dbReference type="Gene3D" id="3.30.720.110">
    <property type="match status" value="1"/>
</dbReference>
<comment type="caution">
    <text evidence="2">The sequence shown here is derived from an EMBL/GenBank/DDBJ whole genome shotgun (WGS) entry which is preliminary data.</text>
</comment>
<organism evidence="2 3">
    <name type="scientific">Sutcliffiella rhizosphaerae</name>
    <dbReference type="NCBI Taxonomy" id="2880967"/>
    <lineage>
        <taxon>Bacteria</taxon>
        <taxon>Bacillati</taxon>
        <taxon>Bacillota</taxon>
        <taxon>Bacilli</taxon>
        <taxon>Bacillales</taxon>
        <taxon>Bacillaceae</taxon>
        <taxon>Sutcliffiella</taxon>
    </lineage>
</organism>
<dbReference type="InterPro" id="IPR037523">
    <property type="entry name" value="VOC_core"/>
</dbReference>
<feature type="domain" description="VOC" evidence="1">
    <location>
        <begin position="4"/>
        <end position="122"/>
    </location>
</feature>
<evidence type="ECO:0000259" key="1">
    <source>
        <dbReference type="PROSITE" id="PS51819"/>
    </source>
</evidence>
<proteinExistence type="predicted"/>
<dbReference type="RefSeq" id="WP_230504649.1">
    <property type="nucleotide sequence ID" value="NZ_CAKJTJ010000043.1"/>
</dbReference>
<sequence length="138" mass="16111">MKVSSFYPVVLTNEVQQTADFYVRYFHFEVVFEIDWYVSLKLGEFELAILHSSHETIPAGFRNVQTKGLILNIEVDDVDELYERVIQKAKLPLQLPLRNEDFGQRHFITSDPNGVLIDAIQEIPPTPEFQQHFKEEQS</sequence>
<dbReference type="Proteomes" id="UP000789833">
    <property type="component" value="Unassembled WGS sequence"/>
</dbReference>
<keyword evidence="3" id="KW-1185">Reference proteome</keyword>
<name>A0ABM8YTM9_9BACI</name>
<evidence type="ECO:0000313" key="3">
    <source>
        <dbReference type="Proteomes" id="UP000789833"/>
    </source>
</evidence>
<reference evidence="2 3" key="1">
    <citation type="submission" date="2021-10" db="EMBL/GenBank/DDBJ databases">
        <authorList>
            <person name="Criscuolo A."/>
        </authorList>
    </citation>
    <scope>NUCLEOTIDE SEQUENCE [LARGE SCALE GENOMIC DNA]</scope>
    <source>
        <strain evidence="3">CIP 111883</strain>
    </source>
</reference>
<dbReference type="PROSITE" id="PS51819">
    <property type="entry name" value="VOC"/>
    <property type="match status" value="1"/>
</dbReference>